<keyword evidence="4" id="KW-1185">Reference proteome</keyword>
<dbReference type="SUPFAM" id="SSF49562">
    <property type="entry name" value="C2 domain (Calcium/lipid-binding domain, CaLB)"/>
    <property type="match status" value="2"/>
</dbReference>
<dbReference type="InterPro" id="IPR035892">
    <property type="entry name" value="C2_domain_sf"/>
</dbReference>
<sequence>MAPNVYVAKRDIVEKPPLSSVSMKKQVGCSEDYLLSKFPPGGKEIPFVVPQFKLAYIQPRNLSNPHLGGLQGSVVTSFSDRKAELSNIYHQRPPADVVYNPFYMQLPPLSPEFSQDLTDKMVNKRLYGSGKRRYDSASSVPSSISSRKNSQDTITLSGDEREFGRLNVKVCYLFSVEQIWITILKCKDLNWSSACEEHPQISIKGILTLHKPVQFRCLAKEASNDIEFMETFVFAIKLQLLQTARLVFKVQSLIPRRKTIGECILPLRDLSSQEVDYWLMITPPSKALVCSAELKIGTCFQAVNSRIQLQILEAQNLPSSSTPLSSNFFVKIVMLSTEGLVDKKKTRLLKSTNSQVKWGETLMFPVSQNEHGINFLIKLYSRSSVRRKHFLGQVCLSSDSNSAEAADQWRDTIANPEKVVIKWHNIIPA</sequence>
<reference evidence="3" key="1">
    <citation type="submission" date="2025-08" db="UniProtKB">
        <authorList>
            <consortium name="Ensembl"/>
        </authorList>
    </citation>
    <scope>IDENTIFICATION</scope>
</reference>
<evidence type="ECO:0000313" key="4">
    <source>
        <dbReference type="Proteomes" id="UP000472273"/>
    </source>
</evidence>
<dbReference type="GO" id="GO:0005634">
    <property type="term" value="C:nucleus"/>
    <property type="evidence" value="ECO:0007669"/>
    <property type="project" value="InterPro"/>
</dbReference>
<evidence type="ECO:0000256" key="1">
    <source>
        <dbReference type="SAM" id="MobiDB-lite"/>
    </source>
</evidence>
<feature type="domain" description="C2" evidence="2">
    <location>
        <begin position="283"/>
        <end position="410"/>
    </location>
</feature>
<organism evidence="3 4">
    <name type="scientific">Pseudonaja textilis</name>
    <name type="common">Eastern brown snake</name>
    <dbReference type="NCBI Taxonomy" id="8673"/>
    <lineage>
        <taxon>Eukaryota</taxon>
        <taxon>Metazoa</taxon>
        <taxon>Chordata</taxon>
        <taxon>Craniata</taxon>
        <taxon>Vertebrata</taxon>
        <taxon>Euteleostomi</taxon>
        <taxon>Lepidosauria</taxon>
        <taxon>Squamata</taxon>
        <taxon>Bifurcata</taxon>
        <taxon>Unidentata</taxon>
        <taxon>Episquamata</taxon>
        <taxon>Toxicofera</taxon>
        <taxon>Serpentes</taxon>
        <taxon>Colubroidea</taxon>
        <taxon>Elapidae</taxon>
        <taxon>Hydrophiinae</taxon>
        <taxon>Pseudonaja</taxon>
    </lineage>
</organism>
<reference evidence="3" key="2">
    <citation type="submission" date="2025-09" db="UniProtKB">
        <authorList>
            <consortium name="Ensembl"/>
        </authorList>
    </citation>
    <scope>IDENTIFICATION</scope>
</reference>
<dbReference type="PROSITE" id="PS50004">
    <property type="entry name" value="C2"/>
    <property type="match status" value="1"/>
</dbReference>
<dbReference type="SMART" id="SM00239">
    <property type="entry name" value="C2"/>
    <property type="match status" value="2"/>
</dbReference>
<protein>
    <submittedName>
        <fullName evidence="3">Tandem C2 domains, nuclear</fullName>
    </submittedName>
</protein>
<dbReference type="PANTHER" id="PTHR46887">
    <property type="entry name" value="TANDEM C2 DOMAINS NUCLEAR PROTEIN"/>
    <property type="match status" value="1"/>
</dbReference>
<evidence type="ECO:0000313" key="3">
    <source>
        <dbReference type="Ensembl" id="ENSPTXP00000008466.1"/>
    </source>
</evidence>
<evidence type="ECO:0000259" key="2">
    <source>
        <dbReference type="PROSITE" id="PS50004"/>
    </source>
</evidence>
<dbReference type="InterPro" id="IPR030542">
    <property type="entry name" value="Tac2-N"/>
</dbReference>
<dbReference type="Pfam" id="PF00168">
    <property type="entry name" value="C2"/>
    <property type="match status" value="2"/>
</dbReference>
<dbReference type="AlphaFoldDB" id="A0A670Y9S9"/>
<dbReference type="Gene3D" id="2.60.40.150">
    <property type="entry name" value="C2 domain"/>
    <property type="match status" value="2"/>
</dbReference>
<dbReference type="GeneTree" id="ENSGT00390000009196"/>
<dbReference type="Proteomes" id="UP000472273">
    <property type="component" value="Unplaced"/>
</dbReference>
<feature type="region of interest" description="Disordered" evidence="1">
    <location>
        <begin position="132"/>
        <end position="153"/>
    </location>
</feature>
<proteinExistence type="predicted"/>
<dbReference type="PANTHER" id="PTHR46887:SF1">
    <property type="entry name" value="TANDEM C2 DOMAINS NUCLEAR PROTEIN"/>
    <property type="match status" value="1"/>
</dbReference>
<name>A0A670Y9S9_PSETE</name>
<accession>A0A670Y9S9</accession>
<feature type="compositionally biased region" description="Low complexity" evidence="1">
    <location>
        <begin position="136"/>
        <end position="148"/>
    </location>
</feature>
<dbReference type="InterPro" id="IPR000008">
    <property type="entry name" value="C2_dom"/>
</dbReference>
<gene>
    <name evidence="3" type="primary">TC2N</name>
</gene>
<dbReference type="Ensembl" id="ENSPTXT00000008759.1">
    <property type="protein sequence ID" value="ENSPTXP00000008466.1"/>
    <property type="gene ID" value="ENSPTXG00000006120.1"/>
</dbReference>